<feature type="transmembrane region" description="Helical" evidence="6">
    <location>
        <begin position="240"/>
        <end position="259"/>
    </location>
</feature>
<feature type="transmembrane region" description="Helical" evidence="6">
    <location>
        <begin position="213"/>
        <end position="234"/>
    </location>
</feature>
<keyword evidence="5 6" id="KW-0472">Membrane</keyword>
<dbReference type="Pfam" id="PF00892">
    <property type="entry name" value="EamA"/>
    <property type="match status" value="2"/>
</dbReference>
<evidence type="ECO:0000256" key="1">
    <source>
        <dbReference type="ARBA" id="ARBA00004651"/>
    </source>
</evidence>
<name>A0A1F6B0J3_9BACT</name>
<comment type="caution">
    <text evidence="8">The sequence shown here is derived from an EMBL/GenBank/DDBJ whole genome shotgun (WGS) entry which is preliminary data.</text>
</comment>
<dbReference type="InterPro" id="IPR037185">
    <property type="entry name" value="EmrE-like"/>
</dbReference>
<evidence type="ECO:0000256" key="5">
    <source>
        <dbReference type="ARBA" id="ARBA00023136"/>
    </source>
</evidence>
<dbReference type="PANTHER" id="PTHR32322:SF18">
    <property type="entry name" value="S-ADENOSYLMETHIONINE_S-ADENOSYLHOMOCYSTEINE TRANSPORTER"/>
    <property type="match status" value="1"/>
</dbReference>
<accession>A0A1F6B0J3</accession>
<dbReference type="GO" id="GO:0005886">
    <property type="term" value="C:plasma membrane"/>
    <property type="evidence" value="ECO:0007669"/>
    <property type="project" value="UniProtKB-SubCell"/>
</dbReference>
<dbReference type="InterPro" id="IPR000620">
    <property type="entry name" value="EamA_dom"/>
</dbReference>
<feature type="transmembrane region" description="Helical" evidence="6">
    <location>
        <begin position="120"/>
        <end position="138"/>
    </location>
</feature>
<dbReference type="Gene3D" id="1.10.3730.20">
    <property type="match status" value="2"/>
</dbReference>
<keyword evidence="2" id="KW-1003">Cell membrane</keyword>
<sequence length="283" mass="30922">MSWQILMLISVVTYSFSILLQRILLKENTSDPKAFSALFAAITGLCIGVFGFMTADMRLPALGPILPNFVLMIVLYAMGGFLFSTALKHVEVSFLTILFSSRALFNILASTLFLHEGLQGKQYIGTFLILLSIVLVNLKSTKISFGKYAWVALLAALFYGVQTTNDRYLLQTFSLYPYVSLAFLLPAILLACTDRHIVKHMQPLLKKNMVGKLILSCAIYALSAITFFAALQISPNSSQVASVNVSSVILTVILGMVILKERGNGIKKVIGAVLSTIGLLLVV</sequence>
<feature type="transmembrane region" description="Helical" evidence="6">
    <location>
        <begin position="34"/>
        <end position="53"/>
    </location>
</feature>
<evidence type="ECO:0000256" key="3">
    <source>
        <dbReference type="ARBA" id="ARBA00022692"/>
    </source>
</evidence>
<feature type="transmembrane region" description="Helical" evidence="6">
    <location>
        <begin position="94"/>
        <end position="114"/>
    </location>
</feature>
<reference evidence="8 9" key="1">
    <citation type="journal article" date="2016" name="Nat. Commun.">
        <title>Thousands of microbial genomes shed light on interconnected biogeochemical processes in an aquifer system.</title>
        <authorList>
            <person name="Anantharaman K."/>
            <person name="Brown C.T."/>
            <person name="Hug L.A."/>
            <person name="Sharon I."/>
            <person name="Castelle C.J."/>
            <person name="Probst A.J."/>
            <person name="Thomas B.C."/>
            <person name="Singh A."/>
            <person name="Wilkins M.J."/>
            <person name="Karaoz U."/>
            <person name="Brodie E.L."/>
            <person name="Williams K.H."/>
            <person name="Hubbard S.S."/>
            <person name="Banfield J.F."/>
        </authorList>
    </citation>
    <scope>NUCLEOTIDE SEQUENCE [LARGE SCALE GENOMIC DNA]</scope>
</reference>
<evidence type="ECO:0000313" key="9">
    <source>
        <dbReference type="Proteomes" id="UP000176450"/>
    </source>
</evidence>
<feature type="transmembrane region" description="Helical" evidence="6">
    <location>
        <begin position="65"/>
        <end position="87"/>
    </location>
</feature>
<evidence type="ECO:0000259" key="7">
    <source>
        <dbReference type="Pfam" id="PF00892"/>
    </source>
</evidence>
<evidence type="ECO:0000256" key="4">
    <source>
        <dbReference type="ARBA" id="ARBA00022989"/>
    </source>
</evidence>
<dbReference type="SUPFAM" id="SSF103481">
    <property type="entry name" value="Multidrug resistance efflux transporter EmrE"/>
    <property type="match status" value="2"/>
</dbReference>
<dbReference type="InterPro" id="IPR050638">
    <property type="entry name" value="AA-Vitamin_Transporters"/>
</dbReference>
<gene>
    <name evidence="8" type="ORF">A3A63_01870</name>
</gene>
<keyword evidence="3 6" id="KW-0812">Transmembrane</keyword>
<dbReference type="AlphaFoldDB" id="A0A1F6B0J3"/>
<evidence type="ECO:0000313" key="8">
    <source>
        <dbReference type="EMBL" id="OGG30262.1"/>
    </source>
</evidence>
<organism evidence="8 9">
    <name type="scientific">Candidatus Gottesmanbacteria bacterium RIFCSPLOWO2_01_FULL_46_9</name>
    <dbReference type="NCBI Taxonomy" id="1798394"/>
    <lineage>
        <taxon>Bacteria</taxon>
        <taxon>Candidatus Gottesmaniibacteriota</taxon>
    </lineage>
</organism>
<feature type="transmembrane region" description="Helical" evidence="6">
    <location>
        <begin position="173"/>
        <end position="192"/>
    </location>
</feature>
<evidence type="ECO:0000256" key="2">
    <source>
        <dbReference type="ARBA" id="ARBA00022475"/>
    </source>
</evidence>
<evidence type="ECO:0000256" key="6">
    <source>
        <dbReference type="SAM" id="Phobius"/>
    </source>
</evidence>
<dbReference type="Proteomes" id="UP000176450">
    <property type="component" value="Unassembled WGS sequence"/>
</dbReference>
<feature type="transmembrane region" description="Helical" evidence="6">
    <location>
        <begin position="145"/>
        <end position="161"/>
    </location>
</feature>
<dbReference type="PANTHER" id="PTHR32322">
    <property type="entry name" value="INNER MEMBRANE TRANSPORTER"/>
    <property type="match status" value="1"/>
</dbReference>
<keyword evidence="4 6" id="KW-1133">Transmembrane helix</keyword>
<comment type="subcellular location">
    <subcellularLocation>
        <location evidence="1">Cell membrane</location>
        <topology evidence="1">Multi-pass membrane protein</topology>
    </subcellularLocation>
</comment>
<feature type="domain" description="EamA" evidence="7">
    <location>
        <begin position="2"/>
        <end position="137"/>
    </location>
</feature>
<feature type="domain" description="EamA" evidence="7">
    <location>
        <begin position="149"/>
        <end position="283"/>
    </location>
</feature>
<protein>
    <recommendedName>
        <fullName evidence="7">EamA domain-containing protein</fullName>
    </recommendedName>
</protein>
<proteinExistence type="predicted"/>
<dbReference type="EMBL" id="MFJX01000044">
    <property type="protein sequence ID" value="OGG30262.1"/>
    <property type="molecule type" value="Genomic_DNA"/>
</dbReference>
<feature type="transmembrane region" description="Helical" evidence="6">
    <location>
        <begin position="6"/>
        <end position="25"/>
    </location>
</feature>